<dbReference type="EMBL" id="SDHZ01000001">
    <property type="protein sequence ID" value="RXK87107.1"/>
    <property type="molecule type" value="Genomic_DNA"/>
</dbReference>
<keyword evidence="4" id="KW-1185">Reference proteome</keyword>
<dbReference type="Gene3D" id="2.60.40.1740">
    <property type="entry name" value="hypothetical protein (bacova_03559)"/>
    <property type="match status" value="1"/>
</dbReference>
<dbReference type="Pfam" id="PF14274">
    <property type="entry name" value="BT_3044-like_C"/>
    <property type="match status" value="1"/>
</dbReference>
<organism evidence="3 4">
    <name type="scientific">Filimonas effusa</name>
    <dbReference type="NCBI Taxonomy" id="2508721"/>
    <lineage>
        <taxon>Bacteria</taxon>
        <taxon>Pseudomonadati</taxon>
        <taxon>Bacteroidota</taxon>
        <taxon>Chitinophagia</taxon>
        <taxon>Chitinophagales</taxon>
        <taxon>Chitinophagaceae</taxon>
        <taxon>Filimonas</taxon>
    </lineage>
</organism>
<feature type="domain" description="BT-3987-like N-terminal" evidence="1">
    <location>
        <begin position="53"/>
        <end position="184"/>
    </location>
</feature>
<dbReference type="OrthoDB" id="633404at2"/>
<gene>
    <name evidence="3" type="ORF">ESB13_10065</name>
</gene>
<feature type="domain" description="BT-3044-like C-terminal" evidence="2">
    <location>
        <begin position="195"/>
        <end position="314"/>
    </location>
</feature>
<dbReference type="Pfam" id="PF08522">
    <property type="entry name" value="BT_3987-like_N"/>
    <property type="match status" value="1"/>
</dbReference>
<dbReference type="Proteomes" id="UP000290545">
    <property type="component" value="Unassembled WGS sequence"/>
</dbReference>
<evidence type="ECO:0000259" key="1">
    <source>
        <dbReference type="Pfam" id="PF08522"/>
    </source>
</evidence>
<proteinExistence type="predicted"/>
<name>A0A4Q1DCC1_9BACT</name>
<comment type="caution">
    <text evidence="3">The sequence shown here is derived from an EMBL/GenBank/DDBJ whole genome shotgun (WGS) entry which is preliminary data.</text>
</comment>
<accession>A0A4Q1DCC1</accession>
<dbReference type="InterPro" id="IPR025371">
    <property type="entry name" value="BT_3044-like_C"/>
</dbReference>
<evidence type="ECO:0000259" key="2">
    <source>
        <dbReference type="Pfam" id="PF14274"/>
    </source>
</evidence>
<evidence type="ECO:0000313" key="4">
    <source>
        <dbReference type="Proteomes" id="UP000290545"/>
    </source>
</evidence>
<evidence type="ECO:0000313" key="3">
    <source>
        <dbReference type="EMBL" id="RXK87107.1"/>
    </source>
</evidence>
<protein>
    <submittedName>
        <fullName evidence="3">DUF4361 domain-containing protein</fullName>
    </submittedName>
</protein>
<reference evidence="3 4" key="1">
    <citation type="submission" date="2019-01" db="EMBL/GenBank/DDBJ databases">
        <title>Filimonas sp. strain TTM-71.</title>
        <authorList>
            <person name="Chen W.-M."/>
        </authorList>
    </citation>
    <scope>NUCLEOTIDE SEQUENCE [LARGE SCALE GENOMIC DNA]</scope>
    <source>
        <strain evidence="3 4">TTM-71</strain>
    </source>
</reference>
<sequence>MAGSGIISPVPAAAAKTYLHMKITHIKTASFFIGCSLMMGCSKMADPLGTEQYAKSVYLVGANQSNNEGMQIMNIAYKASADETADSYISVATGGSQLIDKDLAVQVGQAGNAAVAQYNAMHRYKSTDIKYQLLNGVSYKIPDSLVNIKAGGIYGNMPIQIKTAGLHCDSAYALTFRIASVSDPSYAPIRTKDTVLLFSFKLFNQYSGSYQATGRYYKYGVASADTISLALVRTLTAVNFNTVRFYHLATTEEMKNLTASGVTIRVNSDKSLTFSSWGSLVIKSSGGSYDAINQRFYFWYNYMADGVENRFEGNFAKSSL</sequence>
<dbReference type="AlphaFoldDB" id="A0A4Q1DCC1"/>
<dbReference type="InterPro" id="IPR013728">
    <property type="entry name" value="BT_3987-like_N"/>
</dbReference>